<evidence type="ECO:0000259" key="5">
    <source>
        <dbReference type="PROSITE" id="PS50893"/>
    </source>
</evidence>
<evidence type="ECO:0000256" key="4">
    <source>
        <dbReference type="ARBA" id="ARBA00022840"/>
    </source>
</evidence>
<accession>A0A1I3PRY3</accession>
<dbReference type="CDD" id="cd03255">
    <property type="entry name" value="ABC_MJ0796_LolCDE_FtsE"/>
    <property type="match status" value="1"/>
</dbReference>
<dbReference type="InterPro" id="IPR017911">
    <property type="entry name" value="MacB-like_ATP-bd"/>
</dbReference>
<dbReference type="GO" id="GO:0016887">
    <property type="term" value="F:ATP hydrolysis activity"/>
    <property type="evidence" value="ECO:0007669"/>
    <property type="project" value="InterPro"/>
</dbReference>
<dbReference type="Proteomes" id="UP000183557">
    <property type="component" value="Unassembled WGS sequence"/>
</dbReference>
<sequence>MKYIHKNISKVIDLSFHCCTLKMKYIMVFITKLLIGDDGMTIFADQVNKTYQSGEVTVKALRNASLEIPDNKIVTILGPSGSGKSTLLNVIGGIDRYDSGSIKVGETVLEDLKERKLTDYRRKYVGFIFQQYNLIPTLTVEENVEVGLELSQQPLEMKDILQKVDMWDKKAKFPYQLSGGEQQRVAIARALIKNPEILLCDEPTGALDEETGKNILKLLKFVNEQYGTTVLIITHNQGIGEMAHYVIRMKSGEIVESYENEERLDPEQVTWS</sequence>
<evidence type="ECO:0000256" key="1">
    <source>
        <dbReference type="ARBA" id="ARBA00005417"/>
    </source>
</evidence>
<organism evidence="6 7">
    <name type="scientific">Halobacillus dabanensis</name>
    <dbReference type="NCBI Taxonomy" id="240302"/>
    <lineage>
        <taxon>Bacteria</taxon>
        <taxon>Bacillati</taxon>
        <taxon>Bacillota</taxon>
        <taxon>Bacilli</taxon>
        <taxon>Bacillales</taxon>
        <taxon>Bacillaceae</taxon>
        <taxon>Halobacillus</taxon>
    </lineage>
</organism>
<evidence type="ECO:0000256" key="3">
    <source>
        <dbReference type="ARBA" id="ARBA00022741"/>
    </source>
</evidence>
<proteinExistence type="inferred from homology"/>
<dbReference type="PANTHER" id="PTHR42798">
    <property type="entry name" value="LIPOPROTEIN-RELEASING SYSTEM ATP-BINDING PROTEIN LOLD"/>
    <property type="match status" value="1"/>
</dbReference>
<dbReference type="EMBL" id="FOSB01000001">
    <property type="protein sequence ID" value="SFJ23756.1"/>
    <property type="molecule type" value="Genomic_DNA"/>
</dbReference>
<dbReference type="PROSITE" id="PS50893">
    <property type="entry name" value="ABC_TRANSPORTER_2"/>
    <property type="match status" value="1"/>
</dbReference>
<dbReference type="InterPro" id="IPR017871">
    <property type="entry name" value="ABC_transporter-like_CS"/>
</dbReference>
<feature type="domain" description="ABC transporter" evidence="5">
    <location>
        <begin position="42"/>
        <end position="272"/>
    </location>
</feature>
<dbReference type="GO" id="GO:0005524">
    <property type="term" value="F:ATP binding"/>
    <property type="evidence" value="ECO:0007669"/>
    <property type="project" value="UniProtKB-KW"/>
</dbReference>
<dbReference type="InterPro" id="IPR003593">
    <property type="entry name" value="AAA+_ATPase"/>
</dbReference>
<evidence type="ECO:0000256" key="2">
    <source>
        <dbReference type="ARBA" id="ARBA00022448"/>
    </source>
</evidence>
<dbReference type="GO" id="GO:0098796">
    <property type="term" value="C:membrane protein complex"/>
    <property type="evidence" value="ECO:0007669"/>
    <property type="project" value="UniProtKB-ARBA"/>
</dbReference>
<dbReference type="Pfam" id="PF00005">
    <property type="entry name" value="ABC_tran"/>
    <property type="match status" value="1"/>
</dbReference>
<dbReference type="SMART" id="SM00382">
    <property type="entry name" value="AAA"/>
    <property type="match status" value="1"/>
</dbReference>
<keyword evidence="3" id="KW-0547">Nucleotide-binding</keyword>
<comment type="similarity">
    <text evidence="1">Belongs to the ABC transporter superfamily.</text>
</comment>
<evidence type="ECO:0000313" key="6">
    <source>
        <dbReference type="EMBL" id="SFJ23756.1"/>
    </source>
</evidence>
<dbReference type="InterPro" id="IPR027417">
    <property type="entry name" value="P-loop_NTPase"/>
</dbReference>
<dbReference type="GO" id="GO:0022857">
    <property type="term" value="F:transmembrane transporter activity"/>
    <property type="evidence" value="ECO:0007669"/>
    <property type="project" value="UniProtKB-ARBA"/>
</dbReference>
<dbReference type="FunFam" id="3.40.50.300:FF:000032">
    <property type="entry name" value="Export ABC transporter ATP-binding protein"/>
    <property type="match status" value="1"/>
</dbReference>
<dbReference type="SUPFAM" id="SSF52540">
    <property type="entry name" value="P-loop containing nucleoside triphosphate hydrolases"/>
    <property type="match status" value="1"/>
</dbReference>
<protein>
    <submittedName>
        <fullName evidence="6">Putative ABC transport system ATP-binding protein</fullName>
    </submittedName>
</protein>
<dbReference type="AlphaFoldDB" id="A0A1I3PRY3"/>
<reference evidence="7" key="1">
    <citation type="submission" date="2016-10" db="EMBL/GenBank/DDBJ databases">
        <authorList>
            <person name="Varghese N."/>
            <person name="Submissions S."/>
        </authorList>
    </citation>
    <scope>NUCLEOTIDE SEQUENCE [LARGE SCALE GENOMIC DNA]</scope>
    <source>
        <strain evidence="7">CGMCC 1.3704</strain>
    </source>
</reference>
<name>A0A1I3PRY3_HALDA</name>
<keyword evidence="2" id="KW-0813">Transport</keyword>
<dbReference type="InterPro" id="IPR003439">
    <property type="entry name" value="ABC_transporter-like_ATP-bd"/>
</dbReference>
<dbReference type="PROSITE" id="PS00211">
    <property type="entry name" value="ABC_TRANSPORTER_1"/>
    <property type="match status" value="1"/>
</dbReference>
<dbReference type="PANTHER" id="PTHR42798:SF2">
    <property type="entry name" value="ABC TRANSPORTER ATP-BINDING PROTEIN MG467-RELATED"/>
    <property type="match status" value="1"/>
</dbReference>
<gene>
    <name evidence="6" type="ORF">SAMN04487936_101413</name>
</gene>
<evidence type="ECO:0000313" key="7">
    <source>
        <dbReference type="Proteomes" id="UP000183557"/>
    </source>
</evidence>
<keyword evidence="7" id="KW-1185">Reference proteome</keyword>
<keyword evidence="4 6" id="KW-0067">ATP-binding</keyword>
<dbReference type="Gene3D" id="3.40.50.300">
    <property type="entry name" value="P-loop containing nucleotide triphosphate hydrolases"/>
    <property type="match status" value="1"/>
</dbReference>